<dbReference type="GO" id="GO:0001164">
    <property type="term" value="F:RNA polymerase I core promoter sequence-specific DNA binding"/>
    <property type="evidence" value="ECO:0007669"/>
    <property type="project" value="TreeGrafter"/>
</dbReference>
<evidence type="ECO:0000313" key="3">
    <source>
        <dbReference type="Proteomes" id="UP001150925"/>
    </source>
</evidence>
<dbReference type="OrthoDB" id="5571944at2759"/>
<feature type="non-terminal residue" evidence="2">
    <location>
        <position position="1339"/>
    </location>
</feature>
<feature type="region of interest" description="Disordered" evidence="1">
    <location>
        <begin position="595"/>
        <end position="623"/>
    </location>
</feature>
<feature type="compositionally biased region" description="Polar residues" evidence="1">
    <location>
        <begin position="614"/>
        <end position="623"/>
    </location>
</feature>
<dbReference type="InterPro" id="IPR038801">
    <property type="entry name" value="TAF1C"/>
</dbReference>
<dbReference type="PANTHER" id="PTHR15319:SF1">
    <property type="entry name" value="TATA BOX-BINDING PROTEIN-ASSOCIATED FACTOR RNA POLYMERASE I SUBUNIT C"/>
    <property type="match status" value="1"/>
</dbReference>
<reference evidence="2" key="1">
    <citation type="submission" date="2022-07" db="EMBL/GenBank/DDBJ databases">
        <title>Phylogenomic reconstructions and comparative analyses of Kickxellomycotina fungi.</title>
        <authorList>
            <person name="Reynolds N.K."/>
            <person name="Stajich J.E."/>
            <person name="Barry K."/>
            <person name="Grigoriev I.V."/>
            <person name="Crous P."/>
            <person name="Smith M.E."/>
        </authorList>
    </citation>
    <scope>NUCLEOTIDE SEQUENCE</scope>
    <source>
        <strain evidence="2">RSA 1196</strain>
    </source>
</reference>
<feature type="compositionally biased region" description="Polar residues" evidence="1">
    <location>
        <begin position="828"/>
        <end position="849"/>
    </location>
</feature>
<feature type="region of interest" description="Disordered" evidence="1">
    <location>
        <begin position="828"/>
        <end position="850"/>
    </location>
</feature>
<comment type="caution">
    <text evidence="2">The sequence shown here is derived from an EMBL/GenBank/DDBJ whole genome shotgun (WGS) entry which is preliminary data.</text>
</comment>
<name>A0A9W8E321_9FUNG</name>
<evidence type="ECO:0000313" key="2">
    <source>
        <dbReference type="EMBL" id="KAJ1967018.1"/>
    </source>
</evidence>
<feature type="compositionally biased region" description="Acidic residues" evidence="1">
    <location>
        <begin position="682"/>
        <end position="691"/>
    </location>
</feature>
<evidence type="ECO:0000256" key="1">
    <source>
        <dbReference type="SAM" id="MobiDB-lite"/>
    </source>
</evidence>
<dbReference type="EMBL" id="JANBPY010000408">
    <property type="protein sequence ID" value="KAJ1967018.1"/>
    <property type="molecule type" value="Genomic_DNA"/>
</dbReference>
<dbReference type="PANTHER" id="PTHR15319">
    <property type="entry name" value="TATA BOX-BINDING PROTEIN ASSOCIATED FACTOR RNA POLYMERASE I SUBUNIT C"/>
    <property type="match status" value="1"/>
</dbReference>
<gene>
    <name evidence="2" type="ORF">IWQ62_002111</name>
</gene>
<feature type="compositionally biased region" description="Polar residues" evidence="1">
    <location>
        <begin position="657"/>
        <end position="673"/>
    </location>
</feature>
<proteinExistence type="predicted"/>
<sequence length="1339" mass="150111">MAYRLADLTLPHCNWPQNVEIETDSRLDEYEPDPAVTESSLPSTTLSYLQKTRLGTIDQPSEIAHSKDKRVLYQQLHEYRRTRVFHSQYNNVTRFGRMSNALYVPPDQRTPKTEKRTISSQAQVANEIPNDSTWLFQNDDRQLDENPFVPLSNLNCVLPHQYAPEWNTPPHSLGQRHPALYRGVDGSILFRDTLDPFHIDPSFVRETLVDDTKCAYSNALCDPLIGSTAESFVYRPPSVDEAVPALPQRWVAAAMGYRNHELHVFPIEEYWNRPYPTPTPLYTSPQIPFVSTFKQSSEWSKTHLTFAAPIRQVTAQSTVFRRTGRLQDVYMANDLIAVRTPASVSLCQLHAHDGKAPDLDDANSSMILEVSASLNFSSEPLHVAFNPYFSREMVVTSRDQQIVLWDVESAVGVHAPQDPLVSNKYYNHDWLTCDYGSNPRTFWVADSLSCYTLDFRVPQKASKEYLYKIPGYNAHPDGGVGASLAVFPPLNALATWQKFDAGIGGTIHNLPHMLANPRYEHRITALTRCAVNDFQAFVATHESILGLDARMPHQPLLWINHHHSRDPPRYLSSWRVGSVEFGSLEMGPTHITAENPLTKDTRDTVSENYPDRVQCSNQSTKSQHTSKARLFAAGFREGWIDSYEYGKHFQIGEQESDQPARQDSWGNLDSTATIMVPPDPAVNDESDAEGDTNDHVPTPHPAPFKACDDMLTMVTPGGTSTLLLYSTLADKGRYEDHPVSQEADGTHLTDTLNYMHYLTHHLTTASDNTEAGLMDEVKGKYNPGRFNDFSESEAPSASLNGEGSEWVNGDDAYGRRCAFAYYNSTGNSSGIGSQSDNSATGSNHSTSIPPVTPMQFPWSVTDYMNGATPYHRHPAAAVGSWVGPLPSRSFDNLTEPRVRRYPPLSAVVIEPEWDLSRFTQGQHGKQPRGYGQPPSRSVRSVAPRFHVFQFVKNGSIYHQVYGSKNASTTEHRCAHCNCHQQNTTRLRTRQCCAVCDLAVSPMESLALSLAKNPNVLDIERSPTAKSLRRYNRNLNILVDRGDLQNRWLFQQGRPFTLALTLGDQVVHQELSDFDMVTLTPVYDYLVRQMQDMLLHQKVRYRPLSQSYNVANEPDGNEPSVPKKSKAPHRENIINLMKQSPEFDRLSWVERIKDRVLASTVPLTLDEACSSEDSTKALAQLLGSFTQLDLTPVRTLVVPWRFSDNQCFYPSGDIQTCWGQIREFVLNSIRMNEGVGRYGAVLMESLGKSNSSLKSKAEAKLAKQLNDPSLQTLVDLIVTRILMSIIVLLPPGANADYIAELDRENGATSVTPMVPPSDCMLSPLEGEIPPSVVTHADDKK</sequence>
<dbReference type="GO" id="GO:0001650">
    <property type="term" value="C:fibrillar center"/>
    <property type="evidence" value="ECO:0007669"/>
    <property type="project" value="TreeGrafter"/>
</dbReference>
<keyword evidence="3" id="KW-1185">Reference proteome</keyword>
<feature type="region of interest" description="Disordered" evidence="1">
    <location>
        <begin position="1107"/>
        <end position="1127"/>
    </location>
</feature>
<feature type="region of interest" description="Disordered" evidence="1">
    <location>
        <begin position="655"/>
        <end position="696"/>
    </location>
</feature>
<dbReference type="Proteomes" id="UP001150925">
    <property type="component" value="Unassembled WGS sequence"/>
</dbReference>
<accession>A0A9W8E321</accession>
<protein>
    <submittedName>
        <fullName evidence="2">Uncharacterized protein</fullName>
    </submittedName>
</protein>
<organism evidence="2 3">
    <name type="scientific">Dispira parvispora</name>
    <dbReference type="NCBI Taxonomy" id="1520584"/>
    <lineage>
        <taxon>Eukaryota</taxon>
        <taxon>Fungi</taxon>
        <taxon>Fungi incertae sedis</taxon>
        <taxon>Zoopagomycota</taxon>
        <taxon>Kickxellomycotina</taxon>
        <taxon>Dimargaritomycetes</taxon>
        <taxon>Dimargaritales</taxon>
        <taxon>Dimargaritaceae</taxon>
        <taxon>Dispira</taxon>
    </lineage>
</organism>